<dbReference type="EMBL" id="JAHUTJ010042055">
    <property type="protein sequence ID" value="MED6280782.1"/>
    <property type="molecule type" value="Genomic_DNA"/>
</dbReference>
<evidence type="ECO:0008006" key="3">
    <source>
        <dbReference type="Google" id="ProtNLM"/>
    </source>
</evidence>
<comment type="caution">
    <text evidence="1">The sequence shown here is derived from an EMBL/GenBank/DDBJ whole genome shotgun (WGS) entry which is preliminary data.</text>
</comment>
<accession>A0ABU7E0F8</accession>
<evidence type="ECO:0000313" key="1">
    <source>
        <dbReference type="EMBL" id="MED6280782.1"/>
    </source>
</evidence>
<protein>
    <recommendedName>
        <fullName evidence="3">Secreted protein</fullName>
    </recommendedName>
</protein>
<sequence length="67" mass="7769">MHTWRFFHFIVQLNKREAVFLLRADLCRECLHAAGRKLCPRVGCVRSGQIETKCHSLEGFISAHTQD</sequence>
<organism evidence="1 2">
    <name type="scientific">Characodon lateralis</name>
    <dbReference type="NCBI Taxonomy" id="208331"/>
    <lineage>
        <taxon>Eukaryota</taxon>
        <taxon>Metazoa</taxon>
        <taxon>Chordata</taxon>
        <taxon>Craniata</taxon>
        <taxon>Vertebrata</taxon>
        <taxon>Euteleostomi</taxon>
        <taxon>Actinopterygii</taxon>
        <taxon>Neopterygii</taxon>
        <taxon>Teleostei</taxon>
        <taxon>Neoteleostei</taxon>
        <taxon>Acanthomorphata</taxon>
        <taxon>Ovalentaria</taxon>
        <taxon>Atherinomorphae</taxon>
        <taxon>Cyprinodontiformes</taxon>
        <taxon>Goodeidae</taxon>
        <taxon>Characodon</taxon>
    </lineage>
</organism>
<dbReference type="Proteomes" id="UP001352852">
    <property type="component" value="Unassembled WGS sequence"/>
</dbReference>
<keyword evidence="2" id="KW-1185">Reference proteome</keyword>
<proteinExistence type="predicted"/>
<gene>
    <name evidence="1" type="ORF">CHARACLAT_014340</name>
</gene>
<reference evidence="1 2" key="1">
    <citation type="submission" date="2021-06" db="EMBL/GenBank/DDBJ databases">
        <authorList>
            <person name="Palmer J.M."/>
        </authorList>
    </citation>
    <scope>NUCLEOTIDE SEQUENCE [LARGE SCALE GENOMIC DNA]</scope>
    <source>
        <strain evidence="1 2">CL_MEX2019</strain>
        <tissue evidence="1">Muscle</tissue>
    </source>
</reference>
<name>A0ABU7E0F8_9TELE</name>
<evidence type="ECO:0000313" key="2">
    <source>
        <dbReference type="Proteomes" id="UP001352852"/>
    </source>
</evidence>